<evidence type="ECO:0000313" key="1">
    <source>
        <dbReference type="EMBL" id="CAG8814565.1"/>
    </source>
</evidence>
<reference evidence="1 2" key="1">
    <citation type="submission" date="2021-06" db="EMBL/GenBank/DDBJ databases">
        <authorList>
            <person name="Kallberg Y."/>
            <person name="Tangrot J."/>
            <person name="Rosling A."/>
        </authorList>
    </citation>
    <scope>NUCLEOTIDE SEQUENCE [LARGE SCALE GENOMIC DNA]</scope>
    <source>
        <strain evidence="1 2">120-4 pot B 10/14</strain>
    </source>
</reference>
<keyword evidence="2" id="KW-1185">Reference proteome</keyword>
<gene>
    <name evidence="1" type="ORF">GMARGA_LOCUS26082</name>
</gene>
<organism evidence="1 2">
    <name type="scientific">Gigaspora margarita</name>
    <dbReference type="NCBI Taxonomy" id="4874"/>
    <lineage>
        <taxon>Eukaryota</taxon>
        <taxon>Fungi</taxon>
        <taxon>Fungi incertae sedis</taxon>
        <taxon>Mucoromycota</taxon>
        <taxon>Glomeromycotina</taxon>
        <taxon>Glomeromycetes</taxon>
        <taxon>Diversisporales</taxon>
        <taxon>Gigasporaceae</taxon>
        <taxon>Gigaspora</taxon>
    </lineage>
</organism>
<accession>A0ABN7W3T1</accession>
<protein>
    <submittedName>
        <fullName evidence="1">24036_t:CDS:1</fullName>
    </submittedName>
</protein>
<proteinExistence type="predicted"/>
<name>A0ABN7W3T1_GIGMA</name>
<evidence type="ECO:0000313" key="2">
    <source>
        <dbReference type="Proteomes" id="UP000789901"/>
    </source>
</evidence>
<dbReference type="EMBL" id="CAJVQB010029755">
    <property type="protein sequence ID" value="CAG8814565.1"/>
    <property type="molecule type" value="Genomic_DNA"/>
</dbReference>
<dbReference type="Proteomes" id="UP000789901">
    <property type="component" value="Unassembled WGS sequence"/>
</dbReference>
<comment type="caution">
    <text evidence="1">The sequence shown here is derived from an EMBL/GenBank/DDBJ whole genome shotgun (WGS) entry which is preliminary data.</text>
</comment>
<feature type="non-terminal residue" evidence="1">
    <location>
        <position position="684"/>
    </location>
</feature>
<sequence>MKTKLHNLRFIVITTCIFLLTFLPNGFTQDAIKNSTFIYQEVSNQTNLTGVQPQILKIDHYNDNSGTAIVRIARENYINSIDDFTKNSCYEQRLLLRVIQGNGNVIEINYEDATEIQDINYCYIVTYTHATNTSDTATYMDRGMVFDWGGNIISHLEFGQSFLHPDTNWYPYETVVNNISPKKGFLRLSAINANITDCYKWSQYEYNGSGKFSLLQNDTIPIAKDVFSYEAIAFATLDGGYALIYANTSIKDWSSNNTLGPDYTGIYAIILYYNQSITTYQSLVLYQSIKQDIIFSNLYCSTDFVSIGYSCIAYAVTNELSTTSTSDNCYVRTRFISSGTVLSLDLLSPSNNGSFTSIRTLPLGGYAAINNASNINFTLNLYNEDANLSSYNFPLKPITVNSKDAFDVLQNNTVLVAQNETTTSWNILLIDLPKLSPYNNNGYGNLQVNKTYPPKNAKDIPLNINMINITFNVNVSCSVSFGNLTIYQKINQTNIFRQFFNSINCTKSNIITLNVLNCTFNDPGGQYYIQMDNGFVLDEVYRESILGIAPNVWIFQTENITSSKRHADKQGDTRGILRLTIPGSQHFQELNDSGKHDFFVILIDNLTFMIPTEKGRLGFDRNYQLDTLNILISLSIHEANDDEKLTAAEIKDNLNQFITNKEFTVISAETVTNFLDETYGFQQA</sequence>